<dbReference type="RefSeq" id="WP_049428853.1">
    <property type="nucleotide sequence ID" value="NZ_CP154630.1"/>
</dbReference>
<proteinExistence type="predicted"/>
<reference evidence="1" key="1">
    <citation type="submission" date="2018-09" db="EMBL/GenBank/DDBJ databases">
        <authorList>
            <person name="Groschel M."/>
            <person name="Kohl T."/>
            <person name="Conchillo-Sole O."/>
            <person name="Mamat U."/>
            <person name="Yero D."/>
            <person name="Niemann S."/>
            <person name="Daura X."/>
            <person name="Gibert I."/>
        </authorList>
    </citation>
    <scope>NUCLEOTIDE SEQUENCE</scope>
    <source>
        <strain evidence="1">OG156</strain>
    </source>
</reference>
<dbReference type="SUPFAM" id="SSF50998">
    <property type="entry name" value="Quinoprotein alcohol dehydrogenase-like"/>
    <property type="match status" value="1"/>
</dbReference>
<sequence>MLLHVEGDSYMGKAYIVSASTQEVSTALRARDYFSSSFRQRDGAQPILGDMERAWMKVYGHFHPEKSAIVFAKKLDAIDVAATLGVIAPEEKSRWRTYVEQLSPSDLDPTGGSFTDLTVDRLTFSSSHIDTARRRSGDKHVVLIDLTDMTGAPSQTLLWYAERRQEQRRVKWKAFASIPGVAGVPYPHWETEMITENHASQEFSDQMQALVSTLPAGPERSLDVISNLFNPSEETPVQRIAPRLPMDGATTMLQWLPIQRIQPGNNSGQIRSLSSDQFHVTSASNRSYGYVAAKKDGGVVAWRMGESQRMIETKVDRKGRLWVLIATVPSLTQQILTSCPVQISVDATGSIRSNRCMQSTMAPRWQLDVDGNSYLYSESHMATEERFPERIMDTGSGEVIAMKELWKDRTNLRRRVFGYMQSCSSGPAPDLGDGLFWFTSCGLVGVAPASGDVVKSFPLRSGSTGRLVLGSAAGDWVAEEARDPTDQREVLRIHRLSTGEAAFEVERKTGTQALARTAHGRLLAMTVTGASPGRYVDVWRMDSGKHVSRLAIPEGIALKSLAFNRAGTELWVHAHQFADKDSGVLIWTVPESLQDGTDDNWSPDEAVVKKH</sequence>
<accession>A0A2J0SQX8</accession>
<organism evidence="1 2">
    <name type="scientific">Stenotrophomonas maltophilia</name>
    <name type="common">Pseudomonas maltophilia</name>
    <name type="synonym">Xanthomonas maltophilia</name>
    <dbReference type="NCBI Taxonomy" id="40324"/>
    <lineage>
        <taxon>Bacteria</taxon>
        <taxon>Pseudomonadati</taxon>
        <taxon>Pseudomonadota</taxon>
        <taxon>Gammaproteobacteria</taxon>
        <taxon>Lysobacterales</taxon>
        <taxon>Lysobacteraceae</taxon>
        <taxon>Stenotrophomonas</taxon>
        <taxon>Stenotrophomonas maltophilia group</taxon>
    </lineage>
</organism>
<reference evidence="1" key="2">
    <citation type="journal article" date="2020" name="Front. Microbiol.">
        <title>Genetic Variants of the DSF Quorum Sensing System in Stenotrophomonas maltophilia Influence Virulence and Resistance Phenotypes Among Genotypically Diverse Clinical Isolates.</title>
        <authorList>
            <person name="Yero D."/>
            <person name="Huedo P."/>
            <person name="Conchillo-Sole O."/>
            <person name="Martinez-Servat S."/>
            <person name="Mamat U."/>
            <person name="Coves X."/>
            <person name="Llanas F."/>
            <person name="Roca I."/>
            <person name="Vila J."/>
            <person name="Schaible U.E."/>
            <person name="Daura X."/>
            <person name="Gibert I."/>
        </authorList>
    </citation>
    <scope>NUCLEOTIDE SEQUENCE</scope>
    <source>
        <strain evidence="1">OG156</strain>
    </source>
</reference>
<evidence type="ECO:0000313" key="2">
    <source>
        <dbReference type="Proteomes" id="UP000822271"/>
    </source>
</evidence>
<dbReference type="AlphaFoldDB" id="A0A2J0SQX8"/>
<protein>
    <submittedName>
        <fullName evidence="1">Uncharacterized protein</fullName>
    </submittedName>
</protein>
<comment type="caution">
    <text evidence="1">The sequence shown here is derived from an EMBL/GenBank/DDBJ whole genome shotgun (WGS) entry which is preliminary data.</text>
</comment>
<dbReference type="InterPro" id="IPR011047">
    <property type="entry name" value="Quinoprotein_ADH-like_sf"/>
</dbReference>
<dbReference type="Proteomes" id="UP000822271">
    <property type="component" value="Unassembled WGS sequence"/>
</dbReference>
<evidence type="ECO:0000313" key="1">
    <source>
        <dbReference type="EMBL" id="MBA0309755.1"/>
    </source>
</evidence>
<dbReference type="EMBL" id="RAUE01000002">
    <property type="protein sequence ID" value="MBA0309755.1"/>
    <property type="molecule type" value="Genomic_DNA"/>
</dbReference>
<gene>
    <name evidence="1" type="ORF">D7Y33_01745</name>
</gene>
<dbReference type="OrthoDB" id="6048348at2"/>
<name>A0A2J0SQX8_STEMA</name>